<dbReference type="PANTHER" id="PTHR33169:SF14">
    <property type="entry name" value="TRANSCRIPTIONAL REGULATOR RV3488"/>
    <property type="match status" value="1"/>
</dbReference>
<reference evidence="3 4" key="1">
    <citation type="submission" date="2024-09" db="EMBL/GenBank/DDBJ databases">
        <authorList>
            <person name="Sun Q."/>
            <person name="Mori K."/>
        </authorList>
    </citation>
    <scope>NUCLEOTIDE SEQUENCE [LARGE SCALE GENOMIC DNA]</scope>
    <source>
        <strain evidence="3 4">JCM 3143</strain>
    </source>
</reference>
<dbReference type="RefSeq" id="WP_344986219.1">
    <property type="nucleotide sequence ID" value="NZ_BAAAXV010000001.1"/>
</dbReference>
<dbReference type="InterPro" id="IPR052509">
    <property type="entry name" value="Metal_resp_DNA-bind_regulator"/>
</dbReference>
<comment type="caution">
    <text evidence="3">The sequence shown here is derived from an EMBL/GenBank/DDBJ whole genome shotgun (WGS) entry which is preliminary data.</text>
</comment>
<dbReference type="EMBL" id="JBHMBW010000014">
    <property type="protein sequence ID" value="MFB9624977.1"/>
    <property type="molecule type" value="Genomic_DNA"/>
</dbReference>
<dbReference type="Gene3D" id="1.10.10.10">
    <property type="entry name" value="Winged helix-like DNA-binding domain superfamily/Winged helix DNA-binding domain"/>
    <property type="match status" value="1"/>
</dbReference>
<evidence type="ECO:0000313" key="4">
    <source>
        <dbReference type="Proteomes" id="UP001589532"/>
    </source>
</evidence>
<dbReference type="InterPro" id="IPR036390">
    <property type="entry name" value="WH_DNA-bd_sf"/>
</dbReference>
<protein>
    <submittedName>
        <fullName evidence="3">PadR family transcriptional regulator</fullName>
    </submittedName>
</protein>
<name>A0ABV5RZZ8_9ACTN</name>
<sequence length="197" mass="22567">MKQRKVTNPLALAVLAELMVEPMHPYEIGRRLKGHDTDQSIKYNQGSLYMVVKQLTKAGFIASQETVRDTLRPERTVYALTDKGRHELFDWLSDLVAQPVNDYPQFGVALSLMSVLPPAESVRLLTQRLERLTTQAEQIRQSRQSAGNDGVLWVFLIDDDFRLALLEAERQFVTELIESFKQPAYMRAWQETLGSQT</sequence>
<feature type="coiled-coil region" evidence="1">
    <location>
        <begin position="122"/>
        <end position="149"/>
    </location>
</feature>
<dbReference type="SUPFAM" id="SSF46785">
    <property type="entry name" value="Winged helix' DNA-binding domain"/>
    <property type="match status" value="1"/>
</dbReference>
<dbReference type="Pfam" id="PF03551">
    <property type="entry name" value="PadR"/>
    <property type="match status" value="1"/>
</dbReference>
<dbReference type="InterPro" id="IPR036388">
    <property type="entry name" value="WH-like_DNA-bd_sf"/>
</dbReference>
<dbReference type="PANTHER" id="PTHR33169">
    <property type="entry name" value="PADR-FAMILY TRANSCRIPTIONAL REGULATOR"/>
    <property type="match status" value="1"/>
</dbReference>
<proteinExistence type="predicted"/>
<keyword evidence="1" id="KW-0175">Coiled coil</keyword>
<keyword evidence="4" id="KW-1185">Reference proteome</keyword>
<feature type="domain" description="Transcription regulator PadR N-terminal" evidence="2">
    <location>
        <begin position="14"/>
        <end position="88"/>
    </location>
</feature>
<evidence type="ECO:0000256" key="1">
    <source>
        <dbReference type="SAM" id="Coils"/>
    </source>
</evidence>
<organism evidence="3 4">
    <name type="scientific">Nonomuraea helvata</name>
    <dbReference type="NCBI Taxonomy" id="37484"/>
    <lineage>
        <taxon>Bacteria</taxon>
        <taxon>Bacillati</taxon>
        <taxon>Actinomycetota</taxon>
        <taxon>Actinomycetes</taxon>
        <taxon>Streptosporangiales</taxon>
        <taxon>Streptosporangiaceae</taxon>
        <taxon>Nonomuraea</taxon>
    </lineage>
</organism>
<evidence type="ECO:0000259" key="2">
    <source>
        <dbReference type="Pfam" id="PF03551"/>
    </source>
</evidence>
<gene>
    <name evidence="3" type="ORF">ACFFSA_17970</name>
</gene>
<dbReference type="InterPro" id="IPR005149">
    <property type="entry name" value="Tscrpt_reg_PadR_N"/>
</dbReference>
<evidence type="ECO:0000313" key="3">
    <source>
        <dbReference type="EMBL" id="MFB9624977.1"/>
    </source>
</evidence>
<accession>A0ABV5RZZ8</accession>
<dbReference type="Proteomes" id="UP001589532">
    <property type="component" value="Unassembled WGS sequence"/>
</dbReference>